<dbReference type="AlphaFoldDB" id="A0A1A3TLJ1"/>
<dbReference type="EMBL" id="LZMF01000146">
    <property type="protein sequence ID" value="OBK83192.1"/>
    <property type="molecule type" value="Genomic_DNA"/>
</dbReference>
<dbReference type="Pfam" id="PF01814">
    <property type="entry name" value="Hemerythrin"/>
    <property type="match status" value="1"/>
</dbReference>
<feature type="domain" description="Hemerythrin-like" evidence="1">
    <location>
        <begin position="7"/>
        <end position="128"/>
    </location>
</feature>
<accession>A0A1A3TLJ1</accession>
<comment type="caution">
    <text evidence="2">The sequence shown here is derived from an EMBL/GenBank/DDBJ whole genome shotgun (WGS) entry which is preliminary data.</text>
</comment>
<organism evidence="2 3">
    <name type="scientific">Mycolicibacter sinensis (strain JDM601)</name>
    <name type="common">Mycobacterium sinense</name>
    <dbReference type="NCBI Taxonomy" id="875328"/>
    <lineage>
        <taxon>Bacteria</taxon>
        <taxon>Bacillati</taxon>
        <taxon>Actinomycetota</taxon>
        <taxon>Actinomycetes</taxon>
        <taxon>Mycobacteriales</taxon>
        <taxon>Mycobacteriaceae</taxon>
        <taxon>Mycolicibacter</taxon>
    </lineage>
</organism>
<reference evidence="3" key="1">
    <citation type="submission" date="2016-06" db="EMBL/GenBank/DDBJ databases">
        <authorList>
            <person name="Sutton G."/>
            <person name="Brinkac L."/>
            <person name="Sanka R."/>
            <person name="Adams M."/>
            <person name="Lau E."/>
            <person name="Garcia-Basteiro A."/>
            <person name="Lopez-Varela E."/>
            <person name="Palencia S."/>
        </authorList>
    </citation>
    <scope>NUCLEOTIDE SEQUENCE [LARGE SCALE GENOMIC DNA]</scope>
    <source>
        <strain evidence="3">1274684.2</strain>
    </source>
</reference>
<protein>
    <submittedName>
        <fullName evidence="2">Hemerythrin</fullName>
    </submittedName>
</protein>
<evidence type="ECO:0000313" key="3">
    <source>
        <dbReference type="Proteomes" id="UP000093759"/>
    </source>
</evidence>
<name>A0A1A3TLJ1_MYCSD</name>
<evidence type="ECO:0000313" key="2">
    <source>
        <dbReference type="EMBL" id="OBK83192.1"/>
    </source>
</evidence>
<dbReference type="Proteomes" id="UP000093759">
    <property type="component" value="Unassembled WGS sequence"/>
</dbReference>
<gene>
    <name evidence="2" type="ORF">A5648_13030</name>
</gene>
<dbReference type="RefSeq" id="WP_065026523.1">
    <property type="nucleotide sequence ID" value="NZ_LZMF01000146.1"/>
</dbReference>
<proteinExistence type="predicted"/>
<dbReference type="Gene3D" id="1.20.120.520">
    <property type="entry name" value="nmb1532 protein domain like"/>
    <property type="match status" value="1"/>
</dbReference>
<sequence length="160" mass="17290">MSDENLSAALEREHQEIDGGLGDFLDKLDAGSVDAEALRATLAALRRHIYLEEQLLFPPISKGAQMMSVFGMIRGHGEIWRTVDALDGLVGGPDDPADPDTLREVCQRLVALLVDHNKVEEPVIYPAADTGLAPEQAAELAEFLEAGRMPEGWVCAKAAV</sequence>
<evidence type="ECO:0000259" key="1">
    <source>
        <dbReference type="Pfam" id="PF01814"/>
    </source>
</evidence>
<dbReference type="InterPro" id="IPR012312">
    <property type="entry name" value="Hemerythrin-like"/>
</dbReference>